<comment type="caution">
    <text evidence="1">The sequence shown here is derived from an EMBL/GenBank/DDBJ whole genome shotgun (WGS) entry which is preliminary data.</text>
</comment>
<dbReference type="OrthoDB" id="4561261at2759"/>
<dbReference type="AlphaFoldDB" id="A0A9W4XVD2"/>
<sequence length="127" mass="14745">MDAHTKQTPLQEKPGRFCFRFKPQDIPGEPGARSITVADAFMQQNYERKFDWEKDYVYTPAGIDDEEINRKLFMFLDVNKNAGHACHSPRCYRVEGSPMTFTETKFNGASHYSLMFPWGGRDRTPLE</sequence>
<protein>
    <submittedName>
        <fullName evidence="1">Uncharacterized protein</fullName>
    </submittedName>
</protein>
<reference evidence="1" key="1">
    <citation type="submission" date="2023-01" db="EMBL/GenBank/DDBJ databases">
        <authorList>
            <person name="Van Ghelder C."/>
            <person name="Rancurel C."/>
        </authorList>
    </citation>
    <scope>NUCLEOTIDE SEQUENCE</scope>
    <source>
        <strain evidence="1">CNCM I-4278</strain>
    </source>
</reference>
<name>A0A9W4XVD2_9PLEO</name>
<evidence type="ECO:0000313" key="1">
    <source>
        <dbReference type="EMBL" id="CAI6334357.1"/>
    </source>
</evidence>
<dbReference type="Proteomes" id="UP001152607">
    <property type="component" value="Unassembled WGS sequence"/>
</dbReference>
<evidence type="ECO:0000313" key="2">
    <source>
        <dbReference type="Proteomes" id="UP001152607"/>
    </source>
</evidence>
<organism evidence="1 2">
    <name type="scientific">Periconia digitata</name>
    <dbReference type="NCBI Taxonomy" id="1303443"/>
    <lineage>
        <taxon>Eukaryota</taxon>
        <taxon>Fungi</taxon>
        <taxon>Dikarya</taxon>
        <taxon>Ascomycota</taxon>
        <taxon>Pezizomycotina</taxon>
        <taxon>Dothideomycetes</taxon>
        <taxon>Pleosporomycetidae</taxon>
        <taxon>Pleosporales</taxon>
        <taxon>Massarineae</taxon>
        <taxon>Periconiaceae</taxon>
        <taxon>Periconia</taxon>
    </lineage>
</organism>
<gene>
    <name evidence="1" type="ORF">PDIGIT_LOCUS7414</name>
</gene>
<proteinExistence type="predicted"/>
<accession>A0A9W4XVD2</accession>
<dbReference type="EMBL" id="CAOQHR010000005">
    <property type="protein sequence ID" value="CAI6334357.1"/>
    <property type="molecule type" value="Genomic_DNA"/>
</dbReference>
<keyword evidence="2" id="KW-1185">Reference proteome</keyword>